<protein>
    <submittedName>
        <fullName evidence="2">Uncharacterized protein</fullName>
    </submittedName>
</protein>
<dbReference type="Proteomes" id="UP001516472">
    <property type="component" value="Unassembled WGS sequence"/>
</dbReference>
<comment type="caution">
    <text evidence="2">The sequence shown here is derived from an EMBL/GenBank/DDBJ whole genome shotgun (WGS) entry which is preliminary data.</text>
</comment>
<feature type="compositionally biased region" description="Low complexity" evidence="1">
    <location>
        <begin position="8"/>
        <end position="28"/>
    </location>
</feature>
<gene>
    <name evidence="2" type="ORF">G4177_20720</name>
</gene>
<dbReference type="EMBL" id="JAAIYO010000006">
    <property type="protein sequence ID" value="MBE4750596.1"/>
    <property type="molecule type" value="Genomic_DNA"/>
</dbReference>
<organism evidence="2 3">
    <name type="scientific">Corallococcus soli</name>
    <dbReference type="NCBI Taxonomy" id="2710757"/>
    <lineage>
        <taxon>Bacteria</taxon>
        <taxon>Pseudomonadati</taxon>
        <taxon>Myxococcota</taxon>
        <taxon>Myxococcia</taxon>
        <taxon>Myxococcales</taxon>
        <taxon>Cystobacterineae</taxon>
        <taxon>Myxococcaceae</taxon>
        <taxon>Corallococcus</taxon>
    </lineage>
</organism>
<evidence type="ECO:0000313" key="3">
    <source>
        <dbReference type="Proteomes" id="UP001516472"/>
    </source>
</evidence>
<dbReference type="RefSeq" id="WP_193350129.1">
    <property type="nucleotide sequence ID" value="NZ_JAAIYO010000006.1"/>
</dbReference>
<accession>A0ABR9PRN7</accession>
<name>A0ABR9PRN7_9BACT</name>
<sequence length="309" mass="32489">MLSKIQFRPRPLSTPAAAPAPAPKATSKPRVDTFSAAPTGRAPNSALRGLAKDNLFEPTLAKPALGAAPKLKFDGLEQLNPRRAAVDKALSTGGPVPFTNTDGKTEQVSVDRIATPLLGGAIYSVTVGDDTFSVSIAKDANVDHQAVLAQIIDAYSETPEDLRGALESVSVRGEKGPDGAAATAGDGHITFYDNAANVTADIFHHEMGHLIGRQVENANDSVLSGIIEKLKGEPPPIPDGWAEAAAADGNHLNDYTEGSFEKSGNYTEDFAEAWSEYMRALDGGPIALAAFEALYPGRSEVLKDLYPPA</sequence>
<evidence type="ECO:0000313" key="2">
    <source>
        <dbReference type="EMBL" id="MBE4750596.1"/>
    </source>
</evidence>
<reference evidence="2 3" key="1">
    <citation type="submission" date="2020-02" db="EMBL/GenBank/DDBJ databases">
        <authorList>
            <person name="Babadi Z.K."/>
            <person name="Risdian C."/>
            <person name="Ebrahimipour G.H."/>
            <person name="Wink J."/>
        </authorList>
    </citation>
    <scope>NUCLEOTIDE SEQUENCE [LARGE SCALE GENOMIC DNA]</scope>
    <source>
        <strain evidence="2 3">ZKHCc1 1396</strain>
    </source>
</reference>
<proteinExistence type="predicted"/>
<feature type="region of interest" description="Disordered" evidence="1">
    <location>
        <begin position="1"/>
        <end position="46"/>
    </location>
</feature>
<evidence type="ECO:0000256" key="1">
    <source>
        <dbReference type="SAM" id="MobiDB-lite"/>
    </source>
</evidence>
<keyword evidence="3" id="KW-1185">Reference proteome</keyword>